<dbReference type="PROSITE" id="PS50943">
    <property type="entry name" value="HTH_CROC1"/>
    <property type="match status" value="1"/>
</dbReference>
<dbReference type="SUPFAM" id="SSF47413">
    <property type="entry name" value="lambda repressor-like DNA-binding domains"/>
    <property type="match status" value="1"/>
</dbReference>
<gene>
    <name evidence="4" type="ORF">I6J18_16210</name>
</gene>
<dbReference type="KEGG" id="ppsr:I6J18_16210"/>
<reference evidence="4 5" key="1">
    <citation type="submission" date="2021-01" db="EMBL/GenBank/DDBJ databases">
        <title>FDA dAtabase for Regulatory Grade micrObial Sequences (FDA-ARGOS): Supporting development and validation of Infectious Disease Dx tests.</title>
        <authorList>
            <person name="Nelson B."/>
            <person name="Plummer A."/>
            <person name="Tallon L."/>
            <person name="Sadzewicz L."/>
            <person name="Zhao X."/>
            <person name="Boylan J."/>
            <person name="Ott S."/>
            <person name="Bowen H."/>
            <person name="Vavikolanu K."/>
            <person name="Mehta A."/>
            <person name="Aluvathingal J."/>
            <person name="Nadendla S."/>
            <person name="Myers T."/>
            <person name="Yan Y."/>
            <person name="Sichtig H."/>
        </authorList>
    </citation>
    <scope>NUCLEOTIDE SEQUENCE [LARGE SCALE GENOMIC DNA]</scope>
    <source>
        <strain evidence="4 5">FDAARGOS_1161</strain>
    </source>
</reference>
<dbReference type="RefSeq" id="WP_040376433.1">
    <property type="nucleotide sequence ID" value="NZ_CP068053.1"/>
</dbReference>
<proteinExistence type="predicted"/>
<dbReference type="Pfam" id="PF08671">
    <property type="entry name" value="SinI"/>
    <property type="match status" value="1"/>
</dbReference>
<protein>
    <submittedName>
        <fullName evidence="4">Helix-turn-helix domain-containing protein</fullName>
    </submittedName>
</protein>
<dbReference type="CDD" id="cd00093">
    <property type="entry name" value="HTH_XRE"/>
    <property type="match status" value="1"/>
</dbReference>
<dbReference type="GO" id="GO:0003677">
    <property type="term" value="F:DNA binding"/>
    <property type="evidence" value="ECO:0007669"/>
    <property type="project" value="UniProtKB-KW"/>
</dbReference>
<keyword evidence="1" id="KW-0238">DNA-binding</keyword>
<dbReference type="InterPro" id="IPR010982">
    <property type="entry name" value="Lambda_DNA-bd_dom_sf"/>
</dbReference>
<dbReference type="GO" id="GO:0005829">
    <property type="term" value="C:cytosol"/>
    <property type="evidence" value="ECO:0007669"/>
    <property type="project" value="TreeGrafter"/>
</dbReference>
<dbReference type="InterPro" id="IPR036281">
    <property type="entry name" value="SinR/SinI_dimer_dom_sf"/>
</dbReference>
<dbReference type="SMART" id="SM00530">
    <property type="entry name" value="HTH_XRE"/>
    <property type="match status" value="1"/>
</dbReference>
<accession>A0A974NJU2</accession>
<name>A0A974NJU2_PERPY</name>
<dbReference type="Gene3D" id="1.10.260.40">
    <property type="entry name" value="lambda repressor-like DNA-binding domains"/>
    <property type="match status" value="1"/>
</dbReference>
<evidence type="ECO:0000259" key="3">
    <source>
        <dbReference type="PROSITE" id="PS51500"/>
    </source>
</evidence>
<feature type="domain" description="Sin" evidence="3">
    <location>
        <begin position="63"/>
        <end position="101"/>
    </location>
</feature>
<dbReference type="PANTHER" id="PTHR46797:SF13">
    <property type="entry name" value="HTH-TYPE TRANSCRIPTIONAL REGULATOR SINR"/>
    <property type="match status" value="1"/>
</dbReference>
<dbReference type="InterPro" id="IPR001387">
    <property type="entry name" value="Cro/C1-type_HTH"/>
</dbReference>
<evidence type="ECO:0000259" key="2">
    <source>
        <dbReference type="PROSITE" id="PS50943"/>
    </source>
</evidence>
<dbReference type="GO" id="GO:0046983">
    <property type="term" value="F:protein dimerization activity"/>
    <property type="evidence" value="ECO:0007669"/>
    <property type="project" value="InterPro"/>
</dbReference>
<dbReference type="InterPro" id="IPR010981">
    <property type="entry name" value="SinR/SinI_dimer_dom"/>
</dbReference>
<dbReference type="EMBL" id="CP068053">
    <property type="protein sequence ID" value="QQS99176.1"/>
    <property type="molecule type" value="Genomic_DNA"/>
</dbReference>
<dbReference type="AlphaFoldDB" id="A0A974NJU2"/>
<dbReference type="Proteomes" id="UP000595254">
    <property type="component" value="Chromosome"/>
</dbReference>
<dbReference type="PANTHER" id="PTHR46797">
    <property type="entry name" value="HTH-TYPE TRANSCRIPTIONAL REGULATOR"/>
    <property type="match status" value="1"/>
</dbReference>
<evidence type="ECO:0000256" key="1">
    <source>
        <dbReference type="ARBA" id="ARBA00023125"/>
    </source>
</evidence>
<evidence type="ECO:0000313" key="5">
    <source>
        <dbReference type="Proteomes" id="UP000595254"/>
    </source>
</evidence>
<dbReference type="GO" id="GO:0003700">
    <property type="term" value="F:DNA-binding transcription factor activity"/>
    <property type="evidence" value="ECO:0007669"/>
    <property type="project" value="TreeGrafter"/>
</dbReference>
<organism evidence="4 5">
    <name type="scientific">Peribacillus psychrosaccharolyticus</name>
    <name type="common">Bacillus psychrosaccharolyticus</name>
    <dbReference type="NCBI Taxonomy" id="1407"/>
    <lineage>
        <taxon>Bacteria</taxon>
        <taxon>Bacillati</taxon>
        <taxon>Bacillota</taxon>
        <taxon>Bacilli</taxon>
        <taxon>Bacillales</taxon>
        <taxon>Bacillaceae</taxon>
        <taxon>Peribacillus</taxon>
    </lineage>
</organism>
<evidence type="ECO:0000313" key="4">
    <source>
        <dbReference type="EMBL" id="QQS99176.1"/>
    </source>
</evidence>
<dbReference type="SUPFAM" id="SSF47406">
    <property type="entry name" value="SinR repressor dimerisation domain-like"/>
    <property type="match status" value="1"/>
</dbReference>
<keyword evidence="5" id="KW-1185">Reference proteome</keyword>
<dbReference type="Pfam" id="PF01381">
    <property type="entry name" value="HTH_3"/>
    <property type="match status" value="1"/>
</dbReference>
<feature type="domain" description="HTH cro/C1-type" evidence="2">
    <location>
        <begin position="6"/>
        <end position="61"/>
    </location>
</feature>
<dbReference type="InterPro" id="IPR050807">
    <property type="entry name" value="TransReg_Diox_bact_type"/>
</dbReference>
<sequence length="112" mass="13054">MIGKKIKALRMQKGYSLTKMAEETDISKSYLSYIERGIQQNPSIKVLSKISALLNVSLEELMSPPPQAPNILDDEWYDLFAEAIQTGVTKEDFRYYLSFIRFKKEFPRQKKK</sequence>
<dbReference type="PROSITE" id="PS51500">
    <property type="entry name" value="SIN"/>
    <property type="match status" value="1"/>
</dbReference>